<keyword evidence="1" id="KW-0472">Membrane</keyword>
<dbReference type="EMBL" id="LPUY01000139">
    <property type="protein sequence ID" value="KUP90528.1"/>
    <property type="molecule type" value="Genomic_DNA"/>
</dbReference>
<comment type="caution">
    <text evidence="2">The sequence shown here is derived from an EMBL/GenBank/DDBJ whole genome shotgun (WGS) entry which is preliminary data.</text>
</comment>
<dbReference type="AlphaFoldDB" id="A0A132BQ18"/>
<dbReference type="PATRIC" id="fig|1768241.3.peg.4813"/>
<protein>
    <recommendedName>
        <fullName evidence="4">DUF2867 domain-containing protein</fullName>
    </recommendedName>
</protein>
<dbReference type="Proteomes" id="UP000068382">
    <property type="component" value="Unassembled WGS sequence"/>
</dbReference>
<reference evidence="2 3" key="1">
    <citation type="submission" date="2015-12" db="EMBL/GenBank/DDBJ databases">
        <title>Genome sequence of the marine Rhodobacteraceae strain O3.65, Candidatus Tritonibacter horizontis.</title>
        <authorList>
            <person name="Poehlein A."/>
            <person name="Giebel H.A."/>
            <person name="Voget S."/>
            <person name="Brinkhoff T."/>
        </authorList>
    </citation>
    <scope>NUCLEOTIDE SEQUENCE [LARGE SCALE GENOMIC DNA]</scope>
    <source>
        <strain evidence="2 3">O3.65</strain>
    </source>
</reference>
<proteinExistence type="predicted"/>
<evidence type="ECO:0000313" key="3">
    <source>
        <dbReference type="Proteomes" id="UP000068382"/>
    </source>
</evidence>
<dbReference type="InterPro" id="IPR021295">
    <property type="entry name" value="DUF2867"/>
</dbReference>
<evidence type="ECO:0008006" key="4">
    <source>
        <dbReference type="Google" id="ProtNLM"/>
    </source>
</evidence>
<keyword evidence="3" id="KW-1185">Reference proteome</keyword>
<sequence>MPRIETRPLPRASALWSQVQTGDFIDGYAVRSDLTPREAADLGLSLPRWARALLALRNRIVRPFGLKTGETAAGTGALFPKTFEDRTELILGTDDRHLDFRICIRQERGQIHMATWVHRHNVIGFIYLALVMPFHVVITRSAMHRIARASPSDGGRIAAD</sequence>
<dbReference type="OrthoDB" id="7058586at2"/>
<dbReference type="Pfam" id="PF11066">
    <property type="entry name" value="DUF2867"/>
    <property type="match status" value="1"/>
</dbReference>
<dbReference type="RefSeq" id="WP_068249155.1">
    <property type="nucleotide sequence ID" value="NZ_LPUY01000139.1"/>
</dbReference>
<keyword evidence="1" id="KW-1133">Transmembrane helix</keyword>
<accession>A0A132BQ18</accession>
<feature type="transmembrane region" description="Helical" evidence="1">
    <location>
        <begin position="122"/>
        <end position="138"/>
    </location>
</feature>
<keyword evidence="1" id="KW-0812">Transmembrane</keyword>
<evidence type="ECO:0000256" key="1">
    <source>
        <dbReference type="SAM" id="Phobius"/>
    </source>
</evidence>
<evidence type="ECO:0000313" key="2">
    <source>
        <dbReference type="EMBL" id="KUP90528.1"/>
    </source>
</evidence>
<organism evidence="2 3">
    <name type="scientific">Tritonibacter horizontis</name>
    <dbReference type="NCBI Taxonomy" id="1768241"/>
    <lineage>
        <taxon>Bacteria</taxon>
        <taxon>Pseudomonadati</taxon>
        <taxon>Pseudomonadota</taxon>
        <taxon>Alphaproteobacteria</taxon>
        <taxon>Rhodobacterales</taxon>
        <taxon>Paracoccaceae</taxon>
        <taxon>Tritonibacter</taxon>
    </lineage>
</organism>
<gene>
    <name evidence="2" type="ORF">TRIHO_46110</name>
</gene>
<name>A0A132BQ18_9RHOB</name>